<feature type="region of interest" description="Disordered" evidence="2">
    <location>
        <begin position="1"/>
        <end position="33"/>
    </location>
</feature>
<reference evidence="3 4" key="1">
    <citation type="journal article" date="2017" name="Int. J. Syst. Evol. Microbiol.">
        <title>Achromobacter aloeverae sp. nov., isolated from the root of Aloe vera (L.) Burm.f.</title>
        <authorList>
            <person name="Kuncharoen N."/>
            <person name="Muramatsu Y."/>
            <person name="Shibata C."/>
            <person name="Kamakura Y."/>
            <person name="Nakagawa Y."/>
            <person name="Tanasupawat S."/>
        </authorList>
    </citation>
    <scope>NUCLEOTIDE SEQUENCE [LARGE SCALE GENOMIC DNA]</scope>
    <source>
        <strain evidence="3 4">AVA-1</strain>
    </source>
</reference>
<dbReference type="InterPro" id="IPR005064">
    <property type="entry name" value="BUG"/>
</dbReference>
<dbReference type="Pfam" id="PF03401">
    <property type="entry name" value="TctC"/>
    <property type="match status" value="1"/>
</dbReference>
<evidence type="ECO:0000256" key="1">
    <source>
        <dbReference type="ARBA" id="ARBA00006987"/>
    </source>
</evidence>
<dbReference type="PIRSF" id="PIRSF017082">
    <property type="entry name" value="YflP"/>
    <property type="match status" value="1"/>
</dbReference>
<comment type="similarity">
    <text evidence="1">Belongs to the UPF0065 (bug) family.</text>
</comment>
<evidence type="ECO:0000313" key="4">
    <source>
        <dbReference type="Proteomes" id="UP000290849"/>
    </source>
</evidence>
<protein>
    <recommendedName>
        <fullName evidence="5">Tripartite tricarboxylate transporter substrate binding protein</fullName>
    </recommendedName>
</protein>
<evidence type="ECO:0000313" key="3">
    <source>
        <dbReference type="EMBL" id="RXN85409.1"/>
    </source>
</evidence>
<dbReference type="Gene3D" id="3.40.190.10">
    <property type="entry name" value="Periplasmic binding protein-like II"/>
    <property type="match status" value="1"/>
</dbReference>
<keyword evidence="4" id="KW-1185">Reference proteome</keyword>
<organism evidence="3 4">
    <name type="scientific">Achromobacter aloeverae</name>
    <dbReference type="NCBI Taxonomy" id="1750518"/>
    <lineage>
        <taxon>Bacteria</taxon>
        <taxon>Pseudomonadati</taxon>
        <taxon>Pseudomonadota</taxon>
        <taxon>Betaproteobacteria</taxon>
        <taxon>Burkholderiales</taxon>
        <taxon>Alcaligenaceae</taxon>
        <taxon>Achromobacter</taxon>
    </lineage>
</organism>
<dbReference type="Gene3D" id="3.40.190.150">
    <property type="entry name" value="Bordetella uptake gene, domain 1"/>
    <property type="match status" value="1"/>
</dbReference>
<dbReference type="CDD" id="cd13578">
    <property type="entry name" value="PBP2_Bug27"/>
    <property type="match status" value="1"/>
</dbReference>
<comment type="caution">
    <text evidence="3">The sequence shown here is derived from an EMBL/GenBank/DDBJ whole genome shotgun (WGS) entry which is preliminary data.</text>
</comment>
<dbReference type="SUPFAM" id="SSF53850">
    <property type="entry name" value="Periplasmic binding protein-like II"/>
    <property type="match status" value="1"/>
</dbReference>
<dbReference type="Proteomes" id="UP000290849">
    <property type="component" value="Unassembled WGS sequence"/>
</dbReference>
<evidence type="ECO:0000256" key="2">
    <source>
        <dbReference type="SAM" id="MobiDB-lite"/>
    </source>
</evidence>
<dbReference type="PANTHER" id="PTHR42928:SF5">
    <property type="entry name" value="BLR1237 PROTEIN"/>
    <property type="match status" value="1"/>
</dbReference>
<evidence type="ECO:0008006" key="5">
    <source>
        <dbReference type="Google" id="ProtNLM"/>
    </source>
</evidence>
<name>A0A4Q1HFJ3_9BURK</name>
<dbReference type="PANTHER" id="PTHR42928">
    <property type="entry name" value="TRICARBOXYLATE-BINDING PROTEIN"/>
    <property type="match status" value="1"/>
</dbReference>
<accession>A0A4Q1HFJ3</accession>
<gene>
    <name evidence="3" type="ORF">C7R54_23280</name>
</gene>
<proteinExistence type="inferred from homology"/>
<dbReference type="AlphaFoldDB" id="A0A4Q1HFJ3"/>
<dbReference type="InterPro" id="IPR042100">
    <property type="entry name" value="Bug_dom1"/>
</dbReference>
<dbReference type="EMBL" id="PYAL01000007">
    <property type="protein sequence ID" value="RXN85409.1"/>
    <property type="molecule type" value="Genomic_DNA"/>
</dbReference>
<sequence>MRASNAWRRSRPPMSSCGARRARRPERALDNSNTLETSMYSSLQRIRRKLLHGAAVLAMAASVGAPLAAAAAQPYPSQVIRLIVPFSPGGAVDVYARIVAPALSKELGQGVVVDNRPGASGIIGTELVARAPADGYTLVLGNIATLGINPVIYKNNPFDPLKQLTPISKTVNVNYVLVVNPGKVPVHTAAELITYARAHPGTLSYASSGTGSMQQMAAALFEARTQTKMLHVPYKGTGAAIGDLVAGHVDMIFGDQGTMMAQVKAGKLTVLGVGGLKRAADYPDIPTIAEATNLPGFEVIAWQGLAGPAGLPADIVERLNRAINKVQADKDIHAKLVEAGLTPDAGSAEDFRSYIGAELQKWGKVANDLGIKAD</sequence>